<name>A0A1I0A7S7_9PROT</name>
<feature type="domain" description="Uncharacterized protein YyaB-like PH" evidence="3">
    <location>
        <begin position="60"/>
        <end position="129"/>
    </location>
</feature>
<keyword evidence="2" id="KW-0472">Membrane</keyword>
<dbReference type="RefSeq" id="WP_090657009.1">
    <property type="nucleotide sequence ID" value="NZ_FOIA01000006.1"/>
</dbReference>
<dbReference type="AlphaFoldDB" id="A0A1I0A7S7"/>
<feature type="transmembrane region" description="Helical" evidence="2">
    <location>
        <begin position="12"/>
        <end position="31"/>
    </location>
</feature>
<keyword evidence="2" id="KW-0812">Transmembrane</keyword>
<keyword evidence="5" id="KW-1185">Reference proteome</keyword>
<sequence length="160" mass="17285">MYAFKSKIDKSLVFLLVFSVIACLMGASVMLEVGGMFNTILAVVTLLIGAGFPMWILVSTRYIVNDDNLKITSGPFSWTIPIDSITSVQETRHAGASPALSLDRLEIKYGTNKAILVSPADKQAFLQKLNGGKQGKPQSIGKHSGGNVKKKKAKKTVNQD</sequence>
<dbReference type="Pfam" id="PF06713">
    <property type="entry name" value="bPH_4"/>
    <property type="match status" value="1"/>
</dbReference>
<dbReference type="InterPro" id="IPR009589">
    <property type="entry name" value="PH_YyaB-like"/>
</dbReference>
<evidence type="ECO:0000256" key="1">
    <source>
        <dbReference type="SAM" id="MobiDB-lite"/>
    </source>
</evidence>
<keyword evidence="2" id="KW-1133">Transmembrane helix</keyword>
<organism evidence="4 5">
    <name type="scientific">Nitrosomonas marina</name>
    <dbReference type="NCBI Taxonomy" id="917"/>
    <lineage>
        <taxon>Bacteria</taxon>
        <taxon>Pseudomonadati</taxon>
        <taxon>Pseudomonadota</taxon>
        <taxon>Betaproteobacteria</taxon>
        <taxon>Nitrosomonadales</taxon>
        <taxon>Nitrosomonadaceae</taxon>
        <taxon>Nitrosomonas</taxon>
    </lineage>
</organism>
<reference evidence="5" key="1">
    <citation type="submission" date="2016-10" db="EMBL/GenBank/DDBJ databases">
        <authorList>
            <person name="Varghese N."/>
            <person name="Submissions S."/>
        </authorList>
    </citation>
    <scope>NUCLEOTIDE SEQUENCE [LARGE SCALE GENOMIC DNA]</scope>
    <source>
        <strain evidence="5">Nm71</strain>
    </source>
</reference>
<evidence type="ECO:0000259" key="3">
    <source>
        <dbReference type="Pfam" id="PF06713"/>
    </source>
</evidence>
<dbReference type="PROSITE" id="PS51257">
    <property type="entry name" value="PROKAR_LIPOPROTEIN"/>
    <property type="match status" value="1"/>
</dbReference>
<protein>
    <submittedName>
        <fullName evidence="4">PH domain-containing protein</fullName>
    </submittedName>
</protein>
<evidence type="ECO:0000256" key="2">
    <source>
        <dbReference type="SAM" id="Phobius"/>
    </source>
</evidence>
<dbReference type="OrthoDB" id="6658731at2"/>
<feature type="transmembrane region" description="Helical" evidence="2">
    <location>
        <begin position="37"/>
        <end position="58"/>
    </location>
</feature>
<evidence type="ECO:0000313" key="4">
    <source>
        <dbReference type="EMBL" id="SES90218.1"/>
    </source>
</evidence>
<dbReference type="GO" id="GO:0030153">
    <property type="term" value="P:bacteriocin immunity"/>
    <property type="evidence" value="ECO:0007669"/>
    <property type="project" value="InterPro"/>
</dbReference>
<evidence type="ECO:0000313" key="5">
    <source>
        <dbReference type="Proteomes" id="UP000199345"/>
    </source>
</evidence>
<proteinExistence type="predicted"/>
<gene>
    <name evidence="4" type="ORF">SAMN05216326_10677</name>
</gene>
<feature type="compositionally biased region" description="Basic residues" evidence="1">
    <location>
        <begin position="148"/>
        <end position="160"/>
    </location>
</feature>
<feature type="region of interest" description="Disordered" evidence="1">
    <location>
        <begin position="130"/>
        <end position="160"/>
    </location>
</feature>
<dbReference type="Proteomes" id="UP000199345">
    <property type="component" value="Unassembled WGS sequence"/>
</dbReference>
<dbReference type="EMBL" id="FOIA01000006">
    <property type="protein sequence ID" value="SES90218.1"/>
    <property type="molecule type" value="Genomic_DNA"/>
</dbReference>
<accession>A0A1I0A7S7</accession>